<evidence type="ECO:0000256" key="5">
    <source>
        <dbReference type="SAM" id="MobiDB-lite"/>
    </source>
</evidence>
<dbReference type="GO" id="GO:0052751">
    <property type="term" value="F:GDP-mannose hydrolase activity"/>
    <property type="evidence" value="ECO:0007669"/>
    <property type="project" value="TreeGrafter"/>
</dbReference>
<evidence type="ECO:0000313" key="7">
    <source>
        <dbReference type="Proteomes" id="UP001652642"/>
    </source>
</evidence>
<evidence type="ECO:0000259" key="6">
    <source>
        <dbReference type="PROSITE" id="PS51462"/>
    </source>
</evidence>
<dbReference type="CDD" id="cd02883">
    <property type="entry name" value="NUDIX_Hydrolase"/>
    <property type="match status" value="1"/>
</dbReference>
<dbReference type="InterPro" id="IPR015797">
    <property type="entry name" value="NUDIX_hydrolase-like_dom_sf"/>
</dbReference>
<accession>A0A6J0UH00</accession>
<dbReference type="GO" id="GO:0046872">
    <property type="term" value="F:metal ion binding"/>
    <property type="evidence" value="ECO:0007669"/>
    <property type="project" value="UniProtKB-KW"/>
</dbReference>
<keyword evidence="7" id="KW-1185">Reference proteome</keyword>
<keyword evidence="3" id="KW-0378">Hydrolase</keyword>
<evidence type="ECO:0000313" key="8">
    <source>
        <dbReference type="RefSeq" id="XP_020657369.2"/>
    </source>
</evidence>
<dbReference type="RefSeq" id="XP_020657369.2">
    <property type="nucleotide sequence ID" value="XM_020801710.2"/>
</dbReference>
<name>A0A6J0UH00_9SAUR</name>
<dbReference type="InParanoid" id="A0A6J0UH00"/>
<comment type="cofactor">
    <cofactor evidence="1">
        <name>Mg(2+)</name>
        <dbReference type="ChEBI" id="CHEBI:18420"/>
    </cofactor>
</comment>
<proteinExistence type="predicted"/>
<evidence type="ECO:0000256" key="1">
    <source>
        <dbReference type="ARBA" id="ARBA00001946"/>
    </source>
</evidence>
<feature type="domain" description="Nudix hydrolase" evidence="6">
    <location>
        <begin position="114"/>
        <end position="286"/>
    </location>
</feature>
<gene>
    <name evidence="8" type="primary">NUDT22</name>
</gene>
<organism evidence="7 8">
    <name type="scientific">Pogona vitticeps</name>
    <name type="common">central bearded dragon</name>
    <dbReference type="NCBI Taxonomy" id="103695"/>
    <lineage>
        <taxon>Eukaryota</taxon>
        <taxon>Metazoa</taxon>
        <taxon>Chordata</taxon>
        <taxon>Craniata</taxon>
        <taxon>Vertebrata</taxon>
        <taxon>Euteleostomi</taxon>
        <taxon>Lepidosauria</taxon>
        <taxon>Squamata</taxon>
        <taxon>Bifurcata</taxon>
        <taxon>Unidentata</taxon>
        <taxon>Episquamata</taxon>
        <taxon>Toxicofera</taxon>
        <taxon>Iguania</taxon>
        <taxon>Acrodonta</taxon>
        <taxon>Agamidae</taxon>
        <taxon>Amphibolurinae</taxon>
        <taxon>Pogona</taxon>
    </lineage>
</organism>
<dbReference type="InterPro" id="IPR055295">
    <property type="entry name" value="NUDT22/NUDT9-like"/>
</dbReference>
<keyword evidence="2" id="KW-0479">Metal-binding</keyword>
<dbReference type="SUPFAM" id="SSF55811">
    <property type="entry name" value="Nudix"/>
    <property type="match status" value="1"/>
</dbReference>
<dbReference type="OrthoDB" id="242473at2759"/>
<dbReference type="PROSITE" id="PS51462">
    <property type="entry name" value="NUDIX"/>
    <property type="match status" value="1"/>
</dbReference>
<evidence type="ECO:0000256" key="4">
    <source>
        <dbReference type="ARBA" id="ARBA00022842"/>
    </source>
</evidence>
<evidence type="ECO:0000256" key="3">
    <source>
        <dbReference type="ARBA" id="ARBA00022801"/>
    </source>
</evidence>
<evidence type="ECO:0000256" key="2">
    <source>
        <dbReference type="ARBA" id="ARBA00022723"/>
    </source>
</evidence>
<sequence length="328" mass="36514">MDPEISILFQCPSPNGITESQVRAEVSPRYDRRLLLGDQLQIETAWEARRQESPWLFDGSKFRLNSLRIDEGIVTFCLGLTCYKDFVGTNLSKTAEQLQERGRQDFGDSRAYLAHPLGVGAMLHMADDQFVFLRRSLCVAEAPGKMDIPGGHPEPQVVKDQTASEGPICHQDLRGELVVQELFSAVLREIQDEVNLPASSLSRPVLLGIARNETSAGRCSVEFYVRCSLTSEQAKHCYAIGGPEAHESTSIIFIKREDVLTLEQNGELWKELCPSAKGAVRLYTVANGYTKHQLPPSHQLFFGKSGEVPPEVQREGSLPTHHPQTTNQ</sequence>
<reference evidence="8" key="1">
    <citation type="submission" date="2025-08" db="UniProtKB">
        <authorList>
            <consortium name="RefSeq"/>
        </authorList>
    </citation>
    <scope>IDENTIFICATION</scope>
</reference>
<feature type="region of interest" description="Disordered" evidence="5">
    <location>
        <begin position="297"/>
        <end position="328"/>
    </location>
</feature>
<dbReference type="PANTHER" id="PTHR31835:SF1">
    <property type="entry name" value="URIDINE DIPHOSPHATE GLUCOSE PYROPHOSPHATASE NUDT22"/>
    <property type="match status" value="1"/>
</dbReference>
<protein>
    <submittedName>
        <fullName evidence="8">Uridine diphosphate glucose pyrophosphatase NUDT22</fullName>
    </submittedName>
</protein>
<dbReference type="Gene3D" id="3.90.79.10">
    <property type="entry name" value="Nucleoside Triphosphate Pyrophosphohydrolase"/>
    <property type="match status" value="1"/>
</dbReference>
<dbReference type="PANTHER" id="PTHR31835">
    <property type="entry name" value="URIDINE DIPHOSPHATE GLUCOSE PYROPHOSPHATASE"/>
    <property type="match status" value="1"/>
</dbReference>
<dbReference type="InterPro" id="IPR000086">
    <property type="entry name" value="NUDIX_hydrolase_dom"/>
</dbReference>
<dbReference type="KEGG" id="pvt:110083331"/>
<dbReference type="AlphaFoldDB" id="A0A6J0UH00"/>
<dbReference type="CTD" id="84304"/>
<dbReference type="Proteomes" id="UP001652642">
    <property type="component" value="Chromosome 15"/>
</dbReference>
<dbReference type="GeneID" id="110083331"/>
<keyword evidence="4" id="KW-0460">Magnesium</keyword>